<dbReference type="SUPFAM" id="SSF51735">
    <property type="entry name" value="NAD(P)-binding Rossmann-fold domains"/>
    <property type="match status" value="1"/>
</dbReference>
<dbReference type="InterPro" id="IPR013149">
    <property type="entry name" value="ADH-like_C"/>
</dbReference>
<dbReference type="OrthoDB" id="9797931at2"/>
<comment type="caution">
    <text evidence="2">The sequence shown here is derived from an EMBL/GenBank/DDBJ whole genome shotgun (WGS) entry which is preliminary data.</text>
</comment>
<evidence type="ECO:0000313" key="3">
    <source>
        <dbReference type="Proteomes" id="UP000185628"/>
    </source>
</evidence>
<dbReference type="Proteomes" id="UP000185628">
    <property type="component" value="Unassembled WGS sequence"/>
</dbReference>
<organism evidence="2 3">
    <name type="scientific">Bowdeniella nasicola</name>
    <dbReference type="NCBI Taxonomy" id="208480"/>
    <lineage>
        <taxon>Bacteria</taxon>
        <taxon>Bacillati</taxon>
        <taxon>Actinomycetota</taxon>
        <taxon>Actinomycetes</taxon>
        <taxon>Actinomycetales</taxon>
        <taxon>Actinomycetaceae</taxon>
        <taxon>Bowdeniella</taxon>
    </lineage>
</organism>
<protein>
    <recommendedName>
        <fullName evidence="1">Alcohol dehydrogenase-like C-terminal domain-containing protein</fullName>
    </recommendedName>
</protein>
<sequence>MVEAAGAPGTFDSCVEAAGSLGRIVVIGIPNRASEFNQAQLQRKELTVMSSRNSTRADFGSVRSSPL</sequence>
<accession>A0A1Q5PS41</accession>
<name>A0A1Q5PS41_9ACTO</name>
<keyword evidence="3" id="KW-1185">Reference proteome</keyword>
<feature type="domain" description="Alcohol dehydrogenase-like C-terminal" evidence="1">
    <location>
        <begin position="2"/>
        <end position="59"/>
    </location>
</feature>
<gene>
    <name evidence="2" type="ORF">BSZ39_13055</name>
</gene>
<evidence type="ECO:0000313" key="2">
    <source>
        <dbReference type="EMBL" id="OKL50397.1"/>
    </source>
</evidence>
<proteinExistence type="predicted"/>
<dbReference type="Gene3D" id="3.40.50.720">
    <property type="entry name" value="NAD(P)-binding Rossmann-like Domain"/>
    <property type="match status" value="1"/>
</dbReference>
<reference evidence="3" key="1">
    <citation type="submission" date="2016-12" db="EMBL/GenBank/DDBJ databases">
        <authorList>
            <person name="Meng X."/>
        </authorList>
    </citation>
    <scope>NUCLEOTIDE SEQUENCE [LARGE SCALE GENOMIC DNA]</scope>
    <source>
        <strain evidence="3">DSM 19116</strain>
    </source>
</reference>
<dbReference type="Pfam" id="PF00107">
    <property type="entry name" value="ADH_zinc_N"/>
    <property type="match status" value="1"/>
</dbReference>
<dbReference type="EMBL" id="MQVR01000196">
    <property type="protein sequence ID" value="OKL50397.1"/>
    <property type="molecule type" value="Genomic_DNA"/>
</dbReference>
<dbReference type="AlphaFoldDB" id="A0A1Q5PS41"/>
<dbReference type="InterPro" id="IPR036291">
    <property type="entry name" value="NAD(P)-bd_dom_sf"/>
</dbReference>
<evidence type="ECO:0000259" key="1">
    <source>
        <dbReference type="Pfam" id="PF00107"/>
    </source>
</evidence>